<organism evidence="1 2">
    <name type="scientific">Salix viminalis</name>
    <name type="common">Common osier</name>
    <name type="synonym">Basket willow</name>
    <dbReference type="NCBI Taxonomy" id="40686"/>
    <lineage>
        <taxon>Eukaryota</taxon>
        <taxon>Viridiplantae</taxon>
        <taxon>Streptophyta</taxon>
        <taxon>Embryophyta</taxon>
        <taxon>Tracheophyta</taxon>
        <taxon>Spermatophyta</taxon>
        <taxon>Magnoliopsida</taxon>
        <taxon>eudicotyledons</taxon>
        <taxon>Gunneridae</taxon>
        <taxon>Pentapetalae</taxon>
        <taxon>rosids</taxon>
        <taxon>fabids</taxon>
        <taxon>Malpighiales</taxon>
        <taxon>Salicaceae</taxon>
        <taxon>Saliceae</taxon>
        <taxon>Salix</taxon>
    </lineage>
</organism>
<dbReference type="AlphaFoldDB" id="A0A9Q0VL03"/>
<sequence length="66" mass="7340">MLPSIHLLQWRVTGADFSYFTFNSGRHNESAVASIYRSEDLKEAFVNSLNVSLANANEETHVVLAA</sequence>
<keyword evidence="2" id="KW-1185">Reference proteome</keyword>
<proteinExistence type="predicted"/>
<evidence type="ECO:0000313" key="1">
    <source>
        <dbReference type="EMBL" id="KAJ6750755.1"/>
    </source>
</evidence>
<evidence type="ECO:0000313" key="2">
    <source>
        <dbReference type="Proteomes" id="UP001151529"/>
    </source>
</evidence>
<accession>A0A9Q0VL03</accession>
<comment type="caution">
    <text evidence="1">The sequence shown here is derived from an EMBL/GenBank/DDBJ whole genome shotgun (WGS) entry which is preliminary data.</text>
</comment>
<dbReference type="EMBL" id="JAPFFL010000001">
    <property type="protein sequence ID" value="KAJ6750755.1"/>
    <property type="molecule type" value="Genomic_DNA"/>
</dbReference>
<name>A0A9Q0VL03_SALVM</name>
<protein>
    <submittedName>
        <fullName evidence="1">Uncharacterized protein</fullName>
    </submittedName>
</protein>
<gene>
    <name evidence="1" type="ORF">OIU85_001305</name>
</gene>
<dbReference type="Proteomes" id="UP001151529">
    <property type="component" value="Chromosome 16"/>
</dbReference>
<reference evidence="1" key="1">
    <citation type="submission" date="2022-11" db="EMBL/GenBank/DDBJ databases">
        <authorList>
            <person name="Hyden B.L."/>
            <person name="Feng K."/>
            <person name="Yates T."/>
            <person name="Jawdy S."/>
            <person name="Smart L.B."/>
            <person name="Muchero W."/>
        </authorList>
    </citation>
    <scope>NUCLEOTIDE SEQUENCE</scope>
    <source>
        <tissue evidence="1">Shoot tip</tissue>
    </source>
</reference>
<reference evidence="1" key="2">
    <citation type="journal article" date="2023" name="Int. J. Mol. Sci.">
        <title>De Novo Assembly and Annotation of 11 Diverse Shrub Willow (Salix) Genomes Reveals Novel Gene Organization in Sex-Linked Regions.</title>
        <authorList>
            <person name="Hyden B."/>
            <person name="Feng K."/>
            <person name="Yates T.B."/>
            <person name="Jawdy S."/>
            <person name="Cereghino C."/>
            <person name="Smart L.B."/>
            <person name="Muchero W."/>
        </authorList>
    </citation>
    <scope>NUCLEOTIDE SEQUENCE [LARGE SCALE GENOMIC DNA]</scope>
    <source>
        <tissue evidence="1">Shoot tip</tissue>
    </source>
</reference>